<evidence type="ECO:0000313" key="9">
    <source>
        <dbReference type="EMBL" id="KAJ8037656.1"/>
    </source>
</evidence>
<keyword evidence="4 7" id="KW-0732">Signal</keyword>
<comment type="cofactor">
    <cofactor evidence="1">
        <name>Ca(2+)</name>
        <dbReference type="ChEBI" id="CHEBI:29108"/>
    </cofactor>
</comment>
<comment type="caution">
    <text evidence="9">The sequence shown here is derived from an EMBL/GenBank/DDBJ whole genome shotgun (WGS) entry which is preliminary data.</text>
</comment>
<evidence type="ECO:0000259" key="8">
    <source>
        <dbReference type="Pfam" id="PF00884"/>
    </source>
</evidence>
<dbReference type="AlphaFoldDB" id="A0A9Q1C483"/>
<evidence type="ECO:0000256" key="6">
    <source>
        <dbReference type="ARBA" id="ARBA00022837"/>
    </source>
</evidence>
<comment type="similarity">
    <text evidence="2">Belongs to the sulfatase family.</text>
</comment>
<sequence>MKTWCLLAAAVWLLQHVIAAKQPNVVIILIDDIGFADLTSNWNPSDQDSNTPFLDRMADNGIRFMDFHSAASVCTPSRASLLTGRLGKRTGVVRNFSPLSVAGLPLNETTFAETFQAAGYRTGMVGKWHLGMTSHYHPNSRGFDFYFGLPYSNDMGCSDDPGYNIPTDTPCPKDKLFNADVSVSVPFYPAVPLFTNRTIVEQPVNQTTLSQQYAQMAGKFMKNNRKDARPFLLYAALTHMHVPLSYMPEFKNKSNWRGVYGDTLLEMDNTIKDIVNAIKDAGEENNTLVWVAGDNGPWEVKCELAGDPGPFVGYWQKSGGGSSAKMTVWEGGHREPALAYWPGTIKGGQTVYTTVSMMDIYPTIAALANISMPGNRIYDGIDISNLLLQKPFATKRVLFHPNSGAVGSVAGEFGAIRVGDYKAIFFTGGMSDCGGKTGIPKNHNPPLIFNIEEDPLESKPMDPETALYQSVLTDVKKALSEINKSIEGDNTTVTDYTENPNMRPCCNHDHVVCRCNN</sequence>
<reference evidence="9" key="1">
    <citation type="submission" date="2021-10" db="EMBL/GenBank/DDBJ databases">
        <title>Tropical sea cucumber genome reveals ecological adaptation and Cuvierian tubules defense mechanism.</title>
        <authorList>
            <person name="Chen T."/>
        </authorList>
    </citation>
    <scope>NUCLEOTIDE SEQUENCE</scope>
    <source>
        <strain evidence="9">Nanhai2018</strain>
        <tissue evidence="9">Muscle</tissue>
    </source>
</reference>
<dbReference type="PANTHER" id="PTHR42693:SF42">
    <property type="entry name" value="ARYLSULFATASE G"/>
    <property type="match status" value="1"/>
</dbReference>
<dbReference type="SUPFAM" id="SSF53649">
    <property type="entry name" value="Alkaline phosphatase-like"/>
    <property type="match status" value="1"/>
</dbReference>
<evidence type="ECO:0000256" key="4">
    <source>
        <dbReference type="ARBA" id="ARBA00022729"/>
    </source>
</evidence>
<accession>A0A9Q1C483</accession>
<dbReference type="EMBL" id="JAIZAY010000008">
    <property type="protein sequence ID" value="KAJ8037656.1"/>
    <property type="molecule type" value="Genomic_DNA"/>
</dbReference>
<evidence type="ECO:0000256" key="2">
    <source>
        <dbReference type="ARBA" id="ARBA00008779"/>
    </source>
</evidence>
<dbReference type="Proteomes" id="UP001152320">
    <property type="component" value="Chromosome 8"/>
</dbReference>
<evidence type="ECO:0000256" key="7">
    <source>
        <dbReference type="SAM" id="SignalP"/>
    </source>
</evidence>
<dbReference type="OrthoDB" id="103349at2759"/>
<dbReference type="Pfam" id="PF00884">
    <property type="entry name" value="Sulfatase"/>
    <property type="match status" value="1"/>
</dbReference>
<keyword evidence="3" id="KW-0479">Metal-binding</keyword>
<dbReference type="GO" id="GO:0046872">
    <property type="term" value="F:metal ion binding"/>
    <property type="evidence" value="ECO:0007669"/>
    <property type="project" value="UniProtKB-KW"/>
</dbReference>
<evidence type="ECO:0000256" key="5">
    <source>
        <dbReference type="ARBA" id="ARBA00022801"/>
    </source>
</evidence>
<feature type="signal peptide" evidence="7">
    <location>
        <begin position="1"/>
        <end position="19"/>
    </location>
</feature>
<dbReference type="InterPro" id="IPR024607">
    <property type="entry name" value="Sulfatase_CS"/>
</dbReference>
<evidence type="ECO:0000313" key="10">
    <source>
        <dbReference type="Proteomes" id="UP001152320"/>
    </source>
</evidence>
<dbReference type="InterPro" id="IPR050738">
    <property type="entry name" value="Sulfatase"/>
</dbReference>
<protein>
    <submittedName>
        <fullName evidence="9">Arylsulfatase G</fullName>
    </submittedName>
</protein>
<dbReference type="Gene3D" id="3.40.720.10">
    <property type="entry name" value="Alkaline Phosphatase, subunit A"/>
    <property type="match status" value="1"/>
</dbReference>
<feature type="chain" id="PRO_5040351818" evidence="7">
    <location>
        <begin position="20"/>
        <end position="517"/>
    </location>
</feature>
<feature type="domain" description="Sulfatase N-terminal" evidence="8">
    <location>
        <begin position="23"/>
        <end position="370"/>
    </location>
</feature>
<evidence type="ECO:0000256" key="3">
    <source>
        <dbReference type="ARBA" id="ARBA00022723"/>
    </source>
</evidence>
<organism evidence="9 10">
    <name type="scientific">Holothuria leucospilota</name>
    <name type="common">Black long sea cucumber</name>
    <name type="synonym">Mertensiothuria leucospilota</name>
    <dbReference type="NCBI Taxonomy" id="206669"/>
    <lineage>
        <taxon>Eukaryota</taxon>
        <taxon>Metazoa</taxon>
        <taxon>Echinodermata</taxon>
        <taxon>Eleutherozoa</taxon>
        <taxon>Echinozoa</taxon>
        <taxon>Holothuroidea</taxon>
        <taxon>Aspidochirotacea</taxon>
        <taxon>Aspidochirotida</taxon>
        <taxon>Holothuriidae</taxon>
        <taxon>Holothuria</taxon>
    </lineage>
</organism>
<dbReference type="InterPro" id="IPR000917">
    <property type="entry name" value="Sulfatase_N"/>
</dbReference>
<proteinExistence type="inferred from homology"/>
<dbReference type="InterPro" id="IPR017850">
    <property type="entry name" value="Alkaline_phosphatase_core_sf"/>
</dbReference>
<gene>
    <name evidence="9" type="ORF">HOLleu_18537</name>
</gene>
<keyword evidence="5" id="KW-0378">Hydrolase</keyword>
<dbReference type="PANTHER" id="PTHR42693">
    <property type="entry name" value="ARYLSULFATASE FAMILY MEMBER"/>
    <property type="match status" value="1"/>
</dbReference>
<evidence type="ECO:0000256" key="1">
    <source>
        <dbReference type="ARBA" id="ARBA00001913"/>
    </source>
</evidence>
<name>A0A9Q1C483_HOLLE</name>
<dbReference type="Gene3D" id="3.30.1120.10">
    <property type="match status" value="1"/>
</dbReference>
<dbReference type="PROSITE" id="PS00523">
    <property type="entry name" value="SULFATASE_1"/>
    <property type="match status" value="1"/>
</dbReference>
<dbReference type="Pfam" id="PF14707">
    <property type="entry name" value="Sulfatase_C"/>
    <property type="match status" value="1"/>
</dbReference>
<keyword evidence="6" id="KW-0106">Calcium</keyword>
<keyword evidence="10" id="KW-1185">Reference proteome</keyword>
<dbReference type="GO" id="GO:0004065">
    <property type="term" value="F:arylsulfatase activity"/>
    <property type="evidence" value="ECO:0007669"/>
    <property type="project" value="TreeGrafter"/>
</dbReference>
<dbReference type="PROSITE" id="PS00149">
    <property type="entry name" value="SULFATASE_2"/>
    <property type="match status" value="1"/>
</dbReference>